<dbReference type="Proteomes" id="UP000004994">
    <property type="component" value="Chromosome 12"/>
</dbReference>
<dbReference type="PANTHER" id="PTHR24559:SF450">
    <property type="entry name" value="RNA-DIRECTED DNA POLYMERASE HOMOLOG"/>
    <property type="match status" value="1"/>
</dbReference>
<evidence type="ECO:0000313" key="1">
    <source>
        <dbReference type="EnsemblPlants" id="Solyc12g040743.1.1.1"/>
    </source>
</evidence>
<dbReference type="InterPro" id="IPR043128">
    <property type="entry name" value="Rev_trsase/Diguanyl_cyclase"/>
</dbReference>
<organism evidence="1">
    <name type="scientific">Solanum lycopersicum</name>
    <name type="common">Tomato</name>
    <name type="synonym">Lycopersicon esculentum</name>
    <dbReference type="NCBI Taxonomy" id="4081"/>
    <lineage>
        <taxon>Eukaryota</taxon>
        <taxon>Viridiplantae</taxon>
        <taxon>Streptophyta</taxon>
        <taxon>Embryophyta</taxon>
        <taxon>Tracheophyta</taxon>
        <taxon>Spermatophyta</taxon>
        <taxon>Magnoliopsida</taxon>
        <taxon>eudicotyledons</taxon>
        <taxon>Gunneridae</taxon>
        <taxon>Pentapetalae</taxon>
        <taxon>asterids</taxon>
        <taxon>lamiids</taxon>
        <taxon>Solanales</taxon>
        <taxon>Solanaceae</taxon>
        <taxon>Solanoideae</taxon>
        <taxon>Solaneae</taxon>
        <taxon>Solanum</taxon>
        <taxon>Solanum subgen. Lycopersicon</taxon>
    </lineage>
</organism>
<keyword evidence="2" id="KW-1185">Reference proteome</keyword>
<dbReference type="PANTHER" id="PTHR24559">
    <property type="entry name" value="TRANSPOSON TY3-I GAG-POL POLYPROTEIN"/>
    <property type="match status" value="1"/>
</dbReference>
<dbReference type="EnsemblPlants" id="Solyc12g040743.1.1">
    <property type="protein sequence ID" value="Solyc12g040743.1.1.1"/>
    <property type="gene ID" value="Solyc12g040743.1"/>
</dbReference>
<evidence type="ECO:0008006" key="3">
    <source>
        <dbReference type="Google" id="ProtNLM"/>
    </source>
</evidence>
<accession>A0A3Q7JVP6</accession>
<reference evidence="1" key="1">
    <citation type="journal article" date="2012" name="Nature">
        <title>The tomato genome sequence provides insights into fleshy fruit evolution.</title>
        <authorList>
            <consortium name="Tomato Genome Consortium"/>
        </authorList>
    </citation>
    <scope>NUCLEOTIDE SEQUENCE [LARGE SCALE GENOMIC DNA]</scope>
    <source>
        <strain evidence="1">cv. Heinz 1706</strain>
    </source>
</reference>
<proteinExistence type="predicted"/>
<dbReference type="Gene3D" id="3.30.70.270">
    <property type="match status" value="1"/>
</dbReference>
<dbReference type="CDD" id="cd01647">
    <property type="entry name" value="RT_LTR"/>
    <property type="match status" value="1"/>
</dbReference>
<dbReference type="SUPFAM" id="SSF56672">
    <property type="entry name" value="DNA/RNA polymerases"/>
    <property type="match status" value="1"/>
</dbReference>
<protein>
    <recommendedName>
        <fullName evidence="3">Reverse transcriptase domain-containing protein</fullName>
    </recommendedName>
</protein>
<name>A0A3Q7JVP6_SOLLC</name>
<dbReference type="STRING" id="4081.A0A3Q7JVP6"/>
<dbReference type="InterPro" id="IPR053134">
    <property type="entry name" value="RNA-dir_DNA_polymerase"/>
</dbReference>
<sequence length="182" mass="20201">MLTVGAAKLAKQSGNQSQLCMIQVMPMGSEKVKAHETDNVQDMKGDPSLLGLLSDFKKLFEEHACLPPSRGFFDHRIVLKAGTEPMNKSPYRYPSVKKDVIEGLVQQMLDQGIIQPSYSPFASPVVLVGKKDGSWRLCVDYRNLNKFFVKNKFPIPIVEDLLDELGGSKIFSKIDGGLDITN</sequence>
<dbReference type="InParanoid" id="A0A3Q7JVP6"/>
<dbReference type="InterPro" id="IPR043502">
    <property type="entry name" value="DNA/RNA_pol_sf"/>
</dbReference>
<dbReference type="Gramene" id="Solyc12g040743.1.1">
    <property type="protein sequence ID" value="Solyc12g040743.1.1.1"/>
    <property type="gene ID" value="Solyc12g040743.1"/>
</dbReference>
<dbReference type="OMA" id="FEEHACL"/>
<dbReference type="Gene3D" id="3.10.10.10">
    <property type="entry name" value="HIV Type 1 Reverse Transcriptase, subunit A, domain 1"/>
    <property type="match status" value="1"/>
</dbReference>
<reference evidence="1" key="2">
    <citation type="submission" date="2019-01" db="UniProtKB">
        <authorList>
            <consortium name="EnsemblPlants"/>
        </authorList>
    </citation>
    <scope>IDENTIFICATION</scope>
    <source>
        <strain evidence="1">cv. Heinz 1706</strain>
    </source>
</reference>
<evidence type="ECO:0000313" key="2">
    <source>
        <dbReference type="Proteomes" id="UP000004994"/>
    </source>
</evidence>
<dbReference type="AlphaFoldDB" id="A0A3Q7JVP6"/>